<evidence type="ECO:0000256" key="4">
    <source>
        <dbReference type="ARBA" id="ARBA00013174"/>
    </source>
</evidence>
<evidence type="ECO:0000256" key="12">
    <source>
        <dbReference type="ARBA" id="ARBA00023209"/>
    </source>
</evidence>
<evidence type="ECO:0000256" key="11">
    <source>
        <dbReference type="ARBA" id="ARBA00023136"/>
    </source>
</evidence>
<dbReference type="PANTHER" id="PTHR14269">
    <property type="entry name" value="CDP-DIACYLGLYCEROL--GLYCEROL-3-PHOSPHATE 3-PHOSPHATIDYLTRANSFERASE-RELATED"/>
    <property type="match status" value="1"/>
</dbReference>
<evidence type="ECO:0000256" key="10">
    <source>
        <dbReference type="ARBA" id="ARBA00023098"/>
    </source>
</evidence>
<keyword evidence="12" id="KW-0594">Phospholipid biosynthesis</keyword>
<dbReference type="GO" id="GO:0012505">
    <property type="term" value="C:endomembrane system"/>
    <property type="evidence" value="ECO:0007669"/>
    <property type="project" value="UniProtKB-SubCell"/>
</dbReference>
<feature type="transmembrane region" description="Helical" evidence="15">
    <location>
        <begin position="90"/>
        <end position="110"/>
    </location>
</feature>
<evidence type="ECO:0000256" key="15">
    <source>
        <dbReference type="SAM" id="Phobius"/>
    </source>
</evidence>
<dbReference type="NCBIfam" id="TIGR00473">
    <property type="entry name" value="pssA"/>
    <property type="match status" value="1"/>
</dbReference>
<sequence>MIKKHIPNTITLANLSCGCIGIVACTKGDLALASYMIWLAAIFDFFDGFTARLLKVSSPIGKELDSLADMVTFGVLPAFILFSLQNNLSSGGILPFASFALALFSALRLARFNIDTRQTNGFIGMPTPAAAFFVSGLAFWPASSSLIGTSTSILFISIALSLLLVAPIPMLALKFKDYSIKNNISRYLLVIISIILLFIFGKQSFPLIISFYFILSLLVAFMDKRKQG</sequence>
<dbReference type="AlphaFoldDB" id="A0A3B0URR2"/>
<evidence type="ECO:0000313" key="16">
    <source>
        <dbReference type="EMBL" id="VAW27927.1"/>
    </source>
</evidence>
<comment type="subcellular location">
    <subcellularLocation>
        <location evidence="2">Endomembrane system</location>
        <topology evidence="2">Multi-pass membrane protein</topology>
    </subcellularLocation>
</comment>
<gene>
    <name evidence="16" type="ORF">MNBD_BACTEROID06-633</name>
</gene>
<comment type="catalytic activity">
    <reaction evidence="1">
        <text>a CDP-1,2-diacyl-sn-glycerol + L-serine = a 1,2-diacyl-sn-glycero-3-phospho-L-serine + CMP + H(+)</text>
        <dbReference type="Rhea" id="RHEA:16913"/>
        <dbReference type="ChEBI" id="CHEBI:15378"/>
        <dbReference type="ChEBI" id="CHEBI:33384"/>
        <dbReference type="ChEBI" id="CHEBI:57262"/>
        <dbReference type="ChEBI" id="CHEBI:58332"/>
        <dbReference type="ChEBI" id="CHEBI:60377"/>
        <dbReference type="EC" id="2.7.8.8"/>
    </reaction>
</comment>
<dbReference type="InterPro" id="IPR050324">
    <property type="entry name" value="CDP-alcohol_PTase-I"/>
</dbReference>
<dbReference type="Gene3D" id="1.20.120.1760">
    <property type="match status" value="1"/>
</dbReference>
<keyword evidence="9 15" id="KW-1133">Transmembrane helix</keyword>
<evidence type="ECO:0000256" key="9">
    <source>
        <dbReference type="ARBA" id="ARBA00022989"/>
    </source>
</evidence>
<feature type="transmembrane region" description="Helical" evidence="15">
    <location>
        <begin position="122"/>
        <end position="140"/>
    </location>
</feature>
<keyword evidence="13" id="KW-1208">Phospholipid metabolism</keyword>
<evidence type="ECO:0000256" key="3">
    <source>
        <dbReference type="ARBA" id="ARBA00010441"/>
    </source>
</evidence>
<dbReference type="InterPro" id="IPR043130">
    <property type="entry name" value="CDP-OH_PTrfase_TM_dom"/>
</dbReference>
<keyword evidence="7 16" id="KW-0808">Transferase</keyword>
<feature type="transmembrane region" description="Helical" evidence="15">
    <location>
        <begin position="207"/>
        <end position="223"/>
    </location>
</feature>
<dbReference type="GO" id="GO:0008654">
    <property type="term" value="P:phospholipid biosynthetic process"/>
    <property type="evidence" value="ECO:0007669"/>
    <property type="project" value="UniProtKB-KW"/>
</dbReference>
<feature type="transmembrane region" description="Helical" evidence="15">
    <location>
        <begin position="184"/>
        <end position="201"/>
    </location>
</feature>
<evidence type="ECO:0000256" key="5">
    <source>
        <dbReference type="ARBA" id="ARBA00017171"/>
    </source>
</evidence>
<comment type="similarity">
    <text evidence="3">Belongs to the CDP-alcohol phosphatidyltransferase class-I family.</text>
</comment>
<reference evidence="16" key="1">
    <citation type="submission" date="2018-06" db="EMBL/GenBank/DDBJ databases">
        <authorList>
            <person name="Zhirakovskaya E."/>
        </authorList>
    </citation>
    <scope>NUCLEOTIDE SEQUENCE</scope>
</reference>
<protein>
    <recommendedName>
        <fullName evidence="5">CDP-diacylglycerol--serine O-phosphatidyltransferase</fullName>
        <ecNumber evidence="4">2.7.8.8</ecNumber>
    </recommendedName>
    <alternativeName>
        <fullName evidence="14">Phosphatidylserine synthase</fullName>
    </alternativeName>
</protein>
<dbReference type="Pfam" id="PF01066">
    <property type="entry name" value="CDP-OH_P_transf"/>
    <property type="match status" value="1"/>
</dbReference>
<dbReference type="GO" id="GO:0016020">
    <property type="term" value="C:membrane"/>
    <property type="evidence" value="ECO:0007669"/>
    <property type="project" value="InterPro"/>
</dbReference>
<keyword evidence="10" id="KW-0443">Lipid metabolism</keyword>
<evidence type="ECO:0000256" key="6">
    <source>
        <dbReference type="ARBA" id="ARBA00022516"/>
    </source>
</evidence>
<dbReference type="InterPro" id="IPR048254">
    <property type="entry name" value="CDP_ALCOHOL_P_TRANSF_CS"/>
</dbReference>
<dbReference type="InterPro" id="IPR000462">
    <property type="entry name" value="CDP-OH_P_trans"/>
</dbReference>
<dbReference type="EMBL" id="UOES01000327">
    <property type="protein sequence ID" value="VAW27927.1"/>
    <property type="molecule type" value="Genomic_DNA"/>
</dbReference>
<keyword evidence="6" id="KW-0444">Lipid biosynthesis</keyword>
<evidence type="ECO:0000256" key="7">
    <source>
        <dbReference type="ARBA" id="ARBA00022679"/>
    </source>
</evidence>
<evidence type="ECO:0000256" key="14">
    <source>
        <dbReference type="ARBA" id="ARBA00032361"/>
    </source>
</evidence>
<dbReference type="InterPro" id="IPR004533">
    <property type="entry name" value="CDP-diaglyc--ser_O-PTrfase"/>
</dbReference>
<dbReference type="GO" id="GO:0003882">
    <property type="term" value="F:CDP-diacylglycerol-serine O-phosphatidyltransferase activity"/>
    <property type="evidence" value="ECO:0007669"/>
    <property type="project" value="UniProtKB-EC"/>
</dbReference>
<accession>A0A3B0URR2</accession>
<keyword evidence="11 15" id="KW-0472">Membrane</keyword>
<evidence type="ECO:0000256" key="1">
    <source>
        <dbReference type="ARBA" id="ARBA00000287"/>
    </source>
</evidence>
<dbReference type="EC" id="2.7.8.8" evidence="4"/>
<name>A0A3B0URR2_9ZZZZ</name>
<dbReference type="PANTHER" id="PTHR14269:SF61">
    <property type="entry name" value="CDP-DIACYLGLYCEROL--SERINE O-PHOSPHATIDYLTRANSFERASE"/>
    <property type="match status" value="1"/>
</dbReference>
<organism evidence="16">
    <name type="scientific">hydrothermal vent metagenome</name>
    <dbReference type="NCBI Taxonomy" id="652676"/>
    <lineage>
        <taxon>unclassified sequences</taxon>
        <taxon>metagenomes</taxon>
        <taxon>ecological metagenomes</taxon>
    </lineage>
</organism>
<dbReference type="PROSITE" id="PS00379">
    <property type="entry name" value="CDP_ALCOHOL_P_TRANSF"/>
    <property type="match status" value="1"/>
</dbReference>
<evidence type="ECO:0000256" key="13">
    <source>
        <dbReference type="ARBA" id="ARBA00023264"/>
    </source>
</evidence>
<evidence type="ECO:0000256" key="2">
    <source>
        <dbReference type="ARBA" id="ARBA00004127"/>
    </source>
</evidence>
<dbReference type="PROSITE" id="PS51257">
    <property type="entry name" value="PROKAR_LIPOPROTEIN"/>
    <property type="match status" value="1"/>
</dbReference>
<evidence type="ECO:0000256" key="8">
    <source>
        <dbReference type="ARBA" id="ARBA00022692"/>
    </source>
</evidence>
<feature type="transmembrane region" description="Helical" evidence="15">
    <location>
        <begin position="152"/>
        <end position="172"/>
    </location>
</feature>
<keyword evidence="8 15" id="KW-0812">Transmembrane</keyword>
<proteinExistence type="inferred from homology"/>